<dbReference type="EMBL" id="CP130318">
    <property type="protein sequence ID" value="WNQ10406.1"/>
    <property type="molecule type" value="Genomic_DNA"/>
</dbReference>
<evidence type="ECO:0000256" key="2">
    <source>
        <dbReference type="ARBA" id="ARBA00023136"/>
    </source>
</evidence>
<dbReference type="InterPro" id="IPR050768">
    <property type="entry name" value="UPF0353/GerABKA_families"/>
</dbReference>
<keyword evidence="3" id="KW-0812">Transmembrane</keyword>
<dbReference type="GO" id="GO:0016020">
    <property type="term" value="C:membrane"/>
    <property type="evidence" value="ECO:0007669"/>
    <property type="project" value="InterPro"/>
</dbReference>
<feature type="transmembrane region" description="Helical" evidence="3">
    <location>
        <begin position="412"/>
        <end position="432"/>
    </location>
</feature>
<keyword evidence="5" id="KW-1185">Reference proteome</keyword>
<name>A0AA96REE1_9BACL</name>
<evidence type="ECO:0000313" key="5">
    <source>
        <dbReference type="Proteomes" id="UP001305702"/>
    </source>
</evidence>
<dbReference type="InterPro" id="IPR004995">
    <property type="entry name" value="Spore_Ger"/>
</dbReference>
<feature type="transmembrane region" description="Helical" evidence="3">
    <location>
        <begin position="318"/>
        <end position="340"/>
    </location>
</feature>
<dbReference type="AlphaFoldDB" id="A0AA96REE1"/>
<evidence type="ECO:0000256" key="3">
    <source>
        <dbReference type="SAM" id="Phobius"/>
    </source>
</evidence>
<organism evidence="4 5">
    <name type="scientific">Paenibacillus aurantius</name>
    <dbReference type="NCBI Taxonomy" id="2918900"/>
    <lineage>
        <taxon>Bacteria</taxon>
        <taxon>Bacillati</taxon>
        <taxon>Bacillota</taxon>
        <taxon>Bacilli</taxon>
        <taxon>Bacillales</taxon>
        <taxon>Paenibacillaceae</taxon>
        <taxon>Paenibacillus</taxon>
    </lineage>
</organism>
<gene>
    <name evidence="4" type="ORF">MJA45_22710</name>
</gene>
<dbReference type="KEGG" id="paun:MJA45_22710"/>
<keyword evidence="3" id="KW-1133">Transmembrane helix</keyword>
<reference evidence="4 5" key="1">
    <citation type="submission" date="2022-02" db="EMBL/GenBank/DDBJ databases">
        <title>Paenibacillus sp. MBLB1776 Whole Genome Shotgun Sequencing.</title>
        <authorList>
            <person name="Hwang C.Y."/>
            <person name="Cho E.-S."/>
            <person name="Seo M.-J."/>
        </authorList>
    </citation>
    <scope>NUCLEOTIDE SEQUENCE [LARGE SCALE GENOMIC DNA]</scope>
    <source>
        <strain evidence="4 5">MBLB1776</strain>
    </source>
</reference>
<dbReference type="GO" id="GO:0009847">
    <property type="term" value="P:spore germination"/>
    <property type="evidence" value="ECO:0007669"/>
    <property type="project" value="InterPro"/>
</dbReference>
<dbReference type="PIRSF" id="PIRSF005690">
    <property type="entry name" value="GerBA"/>
    <property type="match status" value="1"/>
</dbReference>
<dbReference type="PANTHER" id="PTHR22550">
    <property type="entry name" value="SPORE GERMINATION PROTEIN"/>
    <property type="match status" value="1"/>
</dbReference>
<proteinExistence type="inferred from homology"/>
<evidence type="ECO:0000256" key="1">
    <source>
        <dbReference type="ARBA" id="ARBA00005278"/>
    </source>
</evidence>
<dbReference type="PANTHER" id="PTHR22550:SF5">
    <property type="entry name" value="LEUCINE ZIPPER PROTEIN 4"/>
    <property type="match status" value="1"/>
</dbReference>
<feature type="transmembrane region" description="Helical" evidence="3">
    <location>
        <begin position="444"/>
        <end position="468"/>
    </location>
</feature>
<evidence type="ECO:0000313" key="4">
    <source>
        <dbReference type="EMBL" id="WNQ10406.1"/>
    </source>
</evidence>
<sequence length="530" mass="58709">MNKLFSLFQKVKKRVPGTEPNAVPPKPKPPVPLEDSIKNVFQEVTHRFGNSPDIVSRRIYLGEPPGIPVGILYVKGLTDATQLIQSLLADRIVWDGEKSYPPAKAISYLKHVVITVSEVNEIGDYDEMMHALFSGQTILLVEGINRALSVSTEGGARRGVEEPSTQSVIRGPREGFTETIDVNTAMVRRKIRDPRLWIENQRIGKVTHTRVALMYIKGLADEGVLKEVRHRLSRIDIDGILESGYIEEMIQDAPFSPFPTLFNTERPDTAAAWLLEGHVAVFVDGTPFILLAPALFNQYFHAPEDSYQRADFAALLRLLRFLCFFIALLAPSLYIAITTFHQELLPTPLLIGLAGQREGVPFPAFVEALAMEITFEILREASVRMPKTIGQSVSIVGTLVIGQAAVEAGLVSPAMVIIVSITAISNFVIPAFSMGISIRMLRLLFMGLAASFGLFGLVICMIGMILHLTSLSSFGVPYMAPFAPFMPAEQKDSLIRLPRWAMFSRPRMSTDNNLIREENTAAQPQKEDHA</sequence>
<keyword evidence="2 3" id="KW-0472">Membrane</keyword>
<protein>
    <submittedName>
        <fullName evidence="4">Spore germination protein</fullName>
    </submittedName>
</protein>
<accession>A0AA96REE1</accession>
<dbReference type="Proteomes" id="UP001305702">
    <property type="component" value="Chromosome"/>
</dbReference>
<dbReference type="Pfam" id="PF03323">
    <property type="entry name" value="GerA"/>
    <property type="match status" value="1"/>
</dbReference>
<comment type="similarity">
    <text evidence="1">Belongs to the GerABKA family.</text>
</comment>
<dbReference type="RefSeq" id="WP_315604180.1">
    <property type="nucleotide sequence ID" value="NZ_CP130318.1"/>
</dbReference>